<dbReference type="PROSITE" id="PS51257">
    <property type="entry name" value="PROKAR_LIPOPROTEIN"/>
    <property type="match status" value="1"/>
</dbReference>
<evidence type="ECO:0000313" key="2">
    <source>
        <dbReference type="EMBL" id="MCG3421040.1"/>
    </source>
</evidence>
<accession>A0AAW5BB69</accession>
<feature type="compositionally biased region" description="Polar residues" evidence="1">
    <location>
        <begin position="26"/>
        <end position="43"/>
    </location>
</feature>
<gene>
    <name evidence="2" type="ORF">K3T81_17975</name>
</gene>
<feature type="region of interest" description="Disordered" evidence="1">
    <location>
        <begin position="26"/>
        <end position="47"/>
    </location>
</feature>
<organism evidence="2 3">
    <name type="scientific">Oceanobacillus jordanicus</name>
    <dbReference type="NCBI Taxonomy" id="2867266"/>
    <lineage>
        <taxon>Bacteria</taxon>
        <taxon>Bacillati</taxon>
        <taxon>Bacillota</taxon>
        <taxon>Bacilli</taxon>
        <taxon>Bacillales</taxon>
        <taxon>Bacillaceae</taxon>
        <taxon>Oceanobacillus</taxon>
    </lineage>
</organism>
<proteinExistence type="predicted"/>
<keyword evidence="3" id="KW-1185">Reference proteome</keyword>
<dbReference type="EMBL" id="JAIFZM010000021">
    <property type="protein sequence ID" value="MCG3421040.1"/>
    <property type="molecule type" value="Genomic_DNA"/>
</dbReference>
<name>A0AAW5BB69_9BACI</name>
<dbReference type="Proteomes" id="UP001199631">
    <property type="component" value="Unassembled WGS sequence"/>
</dbReference>
<protein>
    <submittedName>
        <fullName evidence="2">DUF4362 domain-containing protein</fullName>
    </submittedName>
</protein>
<dbReference type="Pfam" id="PF14275">
    <property type="entry name" value="DUF4362"/>
    <property type="match status" value="1"/>
</dbReference>
<reference evidence="2 3" key="1">
    <citation type="journal article" date="2022" name="Evol. Bioinform. Online">
        <title>Draft Genome Sequence of Oceanobacillus jordanicus Strain GSFE11, a Halotolerant Plant Growth-Promoting Bacterial Endophyte Isolated From the Jordan Valley.</title>
        <authorList>
            <person name="Alhindi T."/>
            <person name="Albdaiwi R."/>
        </authorList>
    </citation>
    <scope>NUCLEOTIDE SEQUENCE [LARGE SCALE GENOMIC DNA]</scope>
    <source>
        <strain evidence="2 3">GSFE11</strain>
    </source>
</reference>
<dbReference type="InterPro" id="IPR025372">
    <property type="entry name" value="DUF4362"/>
</dbReference>
<evidence type="ECO:0000313" key="3">
    <source>
        <dbReference type="Proteomes" id="UP001199631"/>
    </source>
</evidence>
<sequence length="151" mass="17286">MQKLLRFVSVLIITLVVVGCQNTEYSTKPNQEQNNIPDYTPSTEDVKDRNGDIENIKRFEEFRQNVENGRKDSVRVVRYTTEGDPMLHDLEYSGEIITSTRDTRRDTFGDGEINTTTCTSIKIIESTESTEYVLEGCENVKDDIILVNLNL</sequence>
<evidence type="ECO:0000256" key="1">
    <source>
        <dbReference type="SAM" id="MobiDB-lite"/>
    </source>
</evidence>
<comment type="caution">
    <text evidence="2">The sequence shown here is derived from an EMBL/GenBank/DDBJ whole genome shotgun (WGS) entry which is preliminary data.</text>
</comment>
<dbReference type="AlphaFoldDB" id="A0AAW5BB69"/>
<dbReference type="RefSeq" id="WP_238022036.1">
    <property type="nucleotide sequence ID" value="NZ_JAIFZM010000021.1"/>
</dbReference>